<organism evidence="2 3">
    <name type="scientific">Mucilaginibacter segetis</name>
    <dbReference type="NCBI Taxonomy" id="2793071"/>
    <lineage>
        <taxon>Bacteria</taxon>
        <taxon>Pseudomonadati</taxon>
        <taxon>Bacteroidota</taxon>
        <taxon>Sphingobacteriia</taxon>
        <taxon>Sphingobacteriales</taxon>
        <taxon>Sphingobacteriaceae</taxon>
        <taxon>Mucilaginibacter</taxon>
    </lineage>
</organism>
<comment type="caution">
    <text evidence="2">The sequence shown here is derived from an EMBL/GenBank/DDBJ whole genome shotgun (WGS) entry which is preliminary data.</text>
</comment>
<dbReference type="Proteomes" id="UP000613193">
    <property type="component" value="Unassembled WGS sequence"/>
</dbReference>
<evidence type="ECO:0000313" key="3">
    <source>
        <dbReference type="Proteomes" id="UP000613193"/>
    </source>
</evidence>
<evidence type="ECO:0000259" key="1">
    <source>
        <dbReference type="Pfam" id="PF10988"/>
    </source>
</evidence>
<dbReference type="RefSeq" id="WP_200063680.1">
    <property type="nucleotide sequence ID" value="NZ_JAEHFW010000001.1"/>
</dbReference>
<keyword evidence="3" id="KW-1185">Reference proteome</keyword>
<dbReference type="InterPro" id="IPR021255">
    <property type="entry name" value="DUF2807"/>
</dbReference>
<accession>A0A934PRM2</accession>
<dbReference type="EMBL" id="JAEHFW010000001">
    <property type="protein sequence ID" value="MBK0378150.1"/>
    <property type="molecule type" value="Genomic_DNA"/>
</dbReference>
<proteinExistence type="predicted"/>
<feature type="domain" description="Putative auto-transporter adhesin head GIN" evidence="1">
    <location>
        <begin position="45"/>
        <end position="227"/>
    </location>
</feature>
<dbReference type="Gene3D" id="2.160.20.120">
    <property type="match status" value="1"/>
</dbReference>
<evidence type="ECO:0000313" key="2">
    <source>
        <dbReference type="EMBL" id="MBK0378150.1"/>
    </source>
</evidence>
<gene>
    <name evidence="2" type="ORF">I5M19_02465</name>
</gene>
<sequence length="244" mass="25448">MRSLTKILMVTVLVALTGYVFALAGNVKSTALNQNDTQDRHLSGFNAVSVAGSFDVYITQGSSESVKVEAPSDVIDRIITEVDGGVLKIYTKNNTHFNWGKNRKMVIYVALKDVKDISLAGSGDIFFKDGLRAPSLSLKLAGSGDITGKLDVNKLESSIAGSGDITLTGRAQNSSIRVVGSGDYTANSLTTVTAAVSIAGSGDARVNVSEKLDASVMGSGDVHYTGSVKNISTSKSGSGSISRM</sequence>
<name>A0A934PRM2_9SPHI</name>
<dbReference type="Pfam" id="PF10988">
    <property type="entry name" value="DUF2807"/>
    <property type="match status" value="1"/>
</dbReference>
<protein>
    <submittedName>
        <fullName evidence="2">DUF2807 domain-containing protein</fullName>
    </submittedName>
</protein>
<dbReference type="PANTHER" id="PTHR39200:SF1">
    <property type="entry name" value="AUTO-TRANSPORTER ADHESIN HEAD GIN DOMAIN-CONTAINING PROTEIN-RELATED"/>
    <property type="match status" value="1"/>
</dbReference>
<reference evidence="2" key="1">
    <citation type="submission" date="2020-12" db="EMBL/GenBank/DDBJ databases">
        <title>Bacterial novel species Mucilaginibacter sp. SD-g isolated from soil.</title>
        <authorList>
            <person name="Jung H.-Y."/>
        </authorList>
    </citation>
    <scope>NUCLEOTIDE SEQUENCE</scope>
    <source>
        <strain evidence="2">SD-g</strain>
    </source>
</reference>
<dbReference type="AlphaFoldDB" id="A0A934PRM2"/>
<dbReference type="PANTHER" id="PTHR39200">
    <property type="entry name" value="HYPOTHETICAL EXPORTED PROTEIN"/>
    <property type="match status" value="1"/>
</dbReference>